<feature type="domain" description="HTH luxR-type" evidence="4">
    <location>
        <begin position="27"/>
        <end position="92"/>
    </location>
</feature>
<dbReference type="SUPFAM" id="SSF46894">
    <property type="entry name" value="C-terminal effector domain of the bipartite response regulators"/>
    <property type="match status" value="1"/>
</dbReference>
<dbReference type="EMBL" id="DNAN01000190">
    <property type="protein sequence ID" value="HAW75182.1"/>
    <property type="molecule type" value="Genomic_DNA"/>
</dbReference>
<dbReference type="PRINTS" id="PR00038">
    <property type="entry name" value="HTHLUXR"/>
</dbReference>
<keyword evidence="3" id="KW-0804">Transcription</keyword>
<dbReference type="SMART" id="SM00421">
    <property type="entry name" value="HTH_LUXR"/>
    <property type="match status" value="1"/>
</dbReference>
<comment type="caution">
    <text evidence="6">The sequence shown here is derived from an EMBL/GenBank/DDBJ whole genome shotgun (WGS) entry which is preliminary data.</text>
</comment>
<dbReference type="Proteomes" id="UP000263517">
    <property type="component" value="Unassembled WGS sequence"/>
</dbReference>
<dbReference type="EMBL" id="DONK01000229">
    <property type="protein sequence ID" value="HBU52516.1"/>
    <property type="molecule type" value="Genomic_DNA"/>
</dbReference>
<dbReference type="InterPro" id="IPR000792">
    <property type="entry name" value="Tscrpt_reg_LuxR_C"/>
</dbReference>
<sequence length="98" mass="11089">MKEVREPRKAIINAMPIYTMAHTNPALTHAISSLSRREIEVATKLLEGLPNKKIAVELFISERTVKFHCANIYKKLNINSRTALIAACFKTFYQLGEA</sequence>
<dbReference type="PROSITE" id="PS50043">
    <property type="entry name" value="HTH_LUXR_2"/>
    <property type="match status" value="1"/>
</dbReference>
<gene>
    <name evidence="5" type="ORF">DCW74_05525</name>
    <name evidence="6" type="ORF">DEB45_14790</name>
</gene>
<dbReference type="GeneID" id="78256569"/>
<protein>
    <submittedName>
        <fullName evidence="6">DNA-binding response regulator</fullName>
    </submittedName>
</protein>
<organism evidence="6 8">
    <name type="scientific">Alteromonas australica</name>
    <dbReference type="NCBI Taxonomy" id="589873"/>
    <lineage>
        <taxon>Bacteria</taxon>
        <taxon>Pseudomonadati</taxon>
        <taxon>Pseudomonadota</taxon>
        <taxon>Gammaproteobacteria</taxon>
        <taxon>Alteromonadales</taxon>
        <taxon>Alteromonadaceae</taxon>
        <taxon>Alteromonas/Salinimonas group</taxon>
        <taxon>Alteromonas</taxon>
    </lineage>
</organism>
<keyword evidence="2 6" id="KW-0238">DNA-binding</keyword>
<evidence type="ECO:0000313" key="8">
    <source>
        <dbReference type="Proteomes" id="UP000264779"/>
    </source>
</evidence>
<dbReference type="PANTHER" id="PTHR44688">
    <property type="entry name" value="DNA-BINDING TRANSCRIPTIONAL ACTIVATOR DEVR_DOSR"/>
    <property type="match status" value="1"/>
</dbReference>
<name>A0A358E1Z4_9ALTE</name>
<dbReference type="GO" id="GO:0006355">
    <property type="term" value="P:regulation of DNA-templated transcription"/>
    <property type="evidence" value="ECO:0007669"/>
    <property type="project" value="InterPro"/>
</dbReference>
<dbReference type="PANTHER" id="PTHR44688:SF16">
    <property type="entry name" value="DNA-BINDING TRANSCRIPTIONAL ACTIVATOR DEVR_DOSR"/>
    <property type="match status" value="1"/>
</dbReference>
<dbReference type="InterPro" id="IPR016032">
    <property type="entry name" value="Sig_transdc_resp-reg_C-effctor"/>
</dbReference>
<keyword evidence="1" id="KW-0805">Transcription regulation</keyword>
<dbReference type="Gene3D" id="1.10.10.10">
    <property type="entry name" value="Winged helix-like DNA-binding domain superfamily/Winged helix DNA-binding domain"/>
    <property type="match status" value="1"/>
</dbReference>
<evidence type="ECO:0000313" key="7">
    <source>
        <dbReference type="Proteomes" id="UP000263517"/>
    </source>
</evidence>
<dbReference type="OrthoDB" id="9774661at2"/>
<dbReference type="RefSeq" id="WP_081869527.1">
    <property type="nucleotide sequence ID" value="NZ_CAJXAX010000008.1"/>
</dbReference>
<dbReference type="AlphaFoldDB" id="A0A358E1Z4"/>
<evidence type="ECO:0000313" key="6">
    <source>
        <dbReference type="EMBL" id="HBU52516.1"/>
    </source>
</evidence>
<accession>A0A358E1Z4</accession>
<evidence type="ECO:0000256" key="3">
    <source>
        <dbReference type="ARBA" id="ARBA00023163"/>
    </source>
</evidence>
<dbReference type="InterPro" id="IPR036388">
    <property type="entry name" value="WH-like_DNA-bd_sf"/>
</dbReference>
<evidence type="ECO:0000256" key="1">
    <source>
        <dbReference type="ARBA" id="ARBA00023015"/>
    </source>
</evidence>
<dbReference type="CDD" id="cd06170">
    <property type="entry name" value="LuxR_C_like"/>
    <property type="match status" value="1"/>
</dbReference>
<dbReference type="Pfam" id="PF00196">
    <property type="entry name" value="GerE"/>
    <property type="match status" value="1"/>
</dbReference>
<proteinExistence type="predicted"/>
<dbReference type="GO" id="GO:0003677">
    <property type="term" value="F:DNA binding"/>
    <property type="evidence" value="ECO:0007669"/>
    <property type="project" value="UniProtKB-KW"/>
</dbReference>
<evidence type="ECO:0000313" key="5">
    <source>
        <dbReference type="EMBL" id="HAW75182.1"/>
    </source>
</evidence>
<reference evidence="7 8" key="1">
    <citation type="journal article" date="2018" name="Nat. Biotechnol.">
        <title>A standardized bacterial taxonomy based on genome phylogeny substantially revises the tree of life.</title>
        <authorList>
            <person name="Parks D.H."/>
            <person name="Chuvochina M."/>
            <person name="Waite D.W."/>
            <person name="Rinke C."/>
            <person name="Skarshewski A."/>
            <person name="Chaumeil P.A."/>
            <person name="Hugenholtz P."/>
        </authorList>
    </citation>
    <scope>NUCLEOTIDE SEQUENCE [LARGE SCALE GENOMIC DNA]</scope>
    <source>
        <strain evidence="6">UBA11621</strain>
        <strain evidence="5">UBA11978</strain>
    </source>
</reference>
<evidence type="ECO:0000256" key="2">
    <source>
        <dbReference type="ARBA" id="ARBA00023125"/>
    </source>
</evidence>
<dbReference type="PROSITE" id="PS00622">
    <property type="entry name" value="HTH_LUXR_1"/>
    <property type="match status" value="1"/>
</dbReference>
<evidence type="ECO:0000259" key="4">
    <source>
        <dbReference type="PROSITE" id="PS50043"/>
    </source>
</evidence>
<dbReference type="Proteomes" id="UP000264779">
    <property type="component" value="Unassembled WGS sequence"/>
</dbReference>